<dbReference type="SUPFAM" id="SSF55120">
    <property type="entry name" value="Pseudouridine synthase"/>
    <property type="match status" value="1"/>
</dbReference>
<evidence type="ECO:0000313" key="8">
    <source>
        <dbReference type="EMBL" id="MBD3690230.1"/>
    </source>
</evidence>
<feature type="active site" evidence="4">
    <location>
        <position position="136"/>
    </location>
</feature>
<dbReference type="InterPro" id="IPR006145">
    <property type="entry name" value="PsdUridine_synth_RsuA/RluA"/>
</dbReference>
<comment type="function">
    <text evidence="6">Responsible for synthesis of pseudouridine from uracil.</text>
</comment>
<comment type="caution">
    <text evidence="8">The sequence shown here is derived from an EMBL/GenBank/DDBJ whole genome shotgun (WGS) entry which is preliminary data.</text>
</comment>
<dbReference type="EC" id="5.4.99.-" evidence="6"/>
<dbReference type="SMART" id="SM00363">
    <property type="entry name" value="S4"/>
    <property type="match status" value="1"/>
</dbReference>
<proteinExistence type="inferred from homology"/>
<protein>
    <recommendedName>
        <fullName evidence="6">Pseudouridine synthase</fullName>
        <ecNumber evidence="6">5.4.99.-</ecNumber>
    </recommendedName>
</protein>
<dbReference type="PROSITE" id="PS01129">
    <property type="entry name" value="PSI_RLU"/>
    <property type="match status" value="1"/>
</dbReference>
<dbReference type="NCBIfam" id="TIGR00005">
    <property type="entry name" value="rluA_subfam"/>
    <property type="match status" value="1"/>
</dbReference>
<sequence length="313" mass="33867">MTTQWAEVDDSLHDERVDVGLSRLFGISRSQAGVLVRSGEARVNGATCTKAHKLRVGDVLEVDLPDETEPDLRTPADLDILYEDDELVVVNKPVGMAAHTGPGWSGPTVIGALLAAGHRVSTSGPPERTGIVHRLDAATTGAMVVAKTELAYAKLKNDFRYRRVGKIYHALVQGYPDPTEGSIDAPIGRHPSRDFKMGVVYGGKPALTHYRTLEVLPGATLLEVELETGRTHQIRVHMQAIGHPIVGDSTYGADPVLAASVGMTRQWLHARNLTFDHPLTRQRVDIEAPYTSDLSSALTAARASVSRGPRIEP</sequence>
<dbReference type="InterPro" id="IPR050188">
    <property type="entry name" value="RluA_PseudoU_synthase"/>
</dbReference>
<keyword evidence="3 6" id="KW-0413">Isomerase</keyword>
<dbReference type="PANTHER" id="PTHR21600:SF44">
    <property type="entry name" value="RIBOSOMAL LARGE SUBUNIT PSEUDOURIDINE SYNTHASE D"/>
    <property type="match status" value="1"/>
</dbReference>
<comment type="catalytic activity">
    <reaction evidence="1 6">
        <text>a uridine in RNA = a pseudouridine in RNA</text>
        <dbReference type="Rhea" id="RHEA:48348"/>
        <dbReference type="Rhea" id="RHEA-COMP:12068"/>
        <dbReference type="Rhea" id="RHEA-COMP:12069"/>
        <dbReference type="ChEBI" id="CHEBI:65314"/>
        <dbReference type="ChEBI" id="CHEBI:65315"/>
    </reaction>
</comment>
<dbReference type="GO" id="GO:0000455">
    <property type="term" value="P:enzyme-directed rRNA pseudouridine synthesis"/>
    <property type="evidence" value="ECO:0007669"/>
    <property type="project" value="TreeGrafter"/>
</dbReference>
<dbReference type="InterPro" id="IPR036986">
    <property type="entry name" value="S4_RNA-bd_sf"/>
</dbReference>
<dbReference type="PROSITE" id="PS50889">
    <property type="entry name" value="S4"/>
    <property type="match status" value="1"/>
</dbReference>
<evidence type="ECO:0000256" key="3">
    <source>
        <dbReference type="ARBA" id="ARBA00023235"/>
    </source>
</evidence>
<evidence type="ECO:0000256" key="5">
    <source>
        <dbReference type="PROSITE-ProRule" id="PRU00182"/>
    </source>
</evidence>
<dbReference type="Proteomes" id="UP000627538">
    <property type="component" value="Unassembled WGS sequence"/>
</dbReference>
<dbReference type="Pfam" id="PF01479">
    <property type="entry name" value="S4"/>
    <property type="match status" value="1"/>
</dbReference>
<dbReference type="PANTHER" id="PTHR21600">
    <property type="entry name" value="MITOCHONDRIAL RNA PSEUDOURIDINE SYNTHASE"/>
    <property type="match status" value="1"/>
</dbReference>
<keyword evidence="5" id="KW-0694">RNA-binding</keyword>
<dbReference type="Gene3D" id="3.10.290.10">
    <property type="entry name" value="RNA-binding S4 domain"/>
    <property type="match status" value="1"/>
</dbReference>
<dbReference type="GO" id="GO:0120159">
    <property type="term" value="F:rRNA pseudouridine synthase activity"/>
    <property type="evidence" value="ECO:0007669"/>
    <property type="project" value="UniProtKB-ARBA"/>
</dbReference>
<evidence type="ECO:0000313" key="9">
    <source>
        <dbReference type="Proteomes" id="UP000627538"/>
    </source>
</evidence>
<dbReference type="CDD" id="cd02869">
    <property type="entry name" value="PseudoU_synth_RluA_like"/>
    <property type="match status" value="1"/>
</dbReference>
<dbReference type="EMBL" id="JACRUO010000003">
    <property type="protein sequence ID" value="MBD3690230.1"/>
    <property type="molecule type" value="Genomic_DNA"/>
</dbReference>
<feature type="domain" description="RNA-binding S4" evidence="7">
    <location>
        <begin position="15"/>
        <end position="73"/>
    </location>
</feature>
<dbReference type="InterPro" id="IPR006225">
    <property type="entry name" value="PsdUridine_synth_RluC/D"/>
</dbReference>
<dbReference type="GO" id="GO:0003723">
    <property type="term" value="F:RNA binding"/>
    <property type="evidence" value="ECO:0007669"/>
    <property type="project" value="UniProtKB-KW"/>
</dbReference>
<dbReference type="SUPFAM" id="SSF55174">
    <property type="entry name" value="Alpha-L RNA-binding motif"/>
    <property type="match status" value="1"/>
</dbReference>
<evidence type="ECO:0000256" key="2">
    <source>
        <dbReference type="ARBA" id="ARBA00010876"/>
    </source>
</evidence>
<name>A0A8I0KQQ5_9ACTO</name>
<dbReference type="Pfam" id="PF00849">
    <property type="entry name" value="PseudoU_synth_2"/>
    <property type="match status" value="1"/>
</dbReference>
<accession>A0A8I0KQQ5</accession>
<dbReference type="RefSeq" id="WP_191072340.1">
    <property type="nucleotide sequence ID" value="NZ_CP060506.1"/>
</dbReference>
<evidence type="ECO:0000256" key="6">
    <source>
        <dbReference type="RuleBase" id="RU362028"/>
    </source>
</evidence>
<dbReference type="InterPro" id="IPR006224">
    <property type="entry name" value="PsdUridine_synth_RluA-like_CS"/>
</dbReference>
<comment type="similarity">
    <text evidence="2 6">Belongs to the pseudouridine synthase RluA family.</text>
</comment>
<evidence type="ECO:0000256" key="1">
    <source>
        <dbReference type="ARBA" id="ARBA00000073"/>
    </source>
</evidence>
<dbReference type="AlphaFoldDB" id="A0A8I0KQQ5"/>
<organism evidence="8 9">
    <name type="scientific">Nanchangia anserum</name>
    <dbReference type="NCBI Taxonomy" id="2692125"/>
    <lineage>
        <taxon>Bacteria</taxon>
        <taxon>Bacillati</taxon>
        <taxon>Actinomycetota</taxon>
        <taxon>Actinomycetes</taxon>
        <taxon>Actinomycetales</taxon>
        <taxon>Actinomycetaceae</taxon>
        <taxon>Nanchangia</taxon>
    </lineage>
</organism>
<reference evidence="8 9" key="1">
    <citation type="submission" date="2020-08" db="EMBL/GenBank/DDBJ databases">
        <title>Winkia gen. nov., sp. nov., isolated from faeces of the Anser albifrons in China.</title>
        <authorList>
            <person name="Liu Q."/>
        </authorList>
    </citation>
    <scope>NUCLEOTIDE SEQUENCE [LARGE SCALE GENOMIC DNA]</scope>
    <source>
        <strain evidence="8 9">C62</strain>
    </source>
</reference>
<evidence type="ECO:0000259" key="7">
    <source>
        <dbReference type="SMART" id="SM00363"/>
    </source>
</evidence>
<evidence type="ECO:0000256" key="4">
    <source>
        <dbReference type="PIRSR" id="PIRSR606225-1"/>
    </source>
</evidence>
<dbReference type="CDD" id="cd00165">
    <property type="entry name" value="S4"/>
    <property type="match status" value="1"/>
</dbReference>
<keyword evidence="9" id="KW-1185">Reference proteome</keyword>
<dbReference type="InterPro" id="IPR020103">
    <property type="entry name" value="PsdUridine_synth_cat_dom_sf"/>
</dbReference>
<gene>
    <name evidence="8" type="ORF">H8R10_08335</name>
</gene>
<dbReference type="Gene3D" id="3.30.2350.10">
    <property type="entry name" value="Pseudouridine synthase"/>
    <property type="match status" value="1"/>
</dbReference>
<dbReference type="InterPro" id="IPR002942">
    <property type="entry name" value="S4_RNA-bd"/>
</dbReference>